<feature type="region of interest" description="Disordered" evidence="1">
    <location>
        <begin position="651"/>
        <end position="677"/>
    </location>
</feature>
<feature type="compositionally biased region" description="Basic and acidic residues" evidence="1">
    <location>
        <begin position="953"/>
        <end position="973"/>
    </location>
</feature>
<evidence type="ECO:0000256" key="1">
    <source>
        <dbReference type="SAM" id="MobiDB-lite"/>
    </source>
</evidence>
<feature type="region of interest" description="Disordered" evidence="1">
    <location>
        <begin position="297"/>
        <end position="406"/>
    </location>
</feature>
<dbReference type="EMBL" id="JBHFFA010000004">
    <property type="protein sequence ID" value="KAL2630874.1"/>
    <property type="molecule type" value="Genomic_DNA"/>
</dbReference>
<organism evidence="2 3">
    <name type="scientific">Riccia fluitans</name>
    <dbReference type="NCBI Taxonomy" id="41844"/>
    <lineage>
        <taxon>Eukaryota</taxon>
        <taxon>Viridiplantae</taxon>
        <taxon>Streptophyta</taxon>
        <taxon>Embryophyta</taxon>
        <taxon>Marchantiophyta</taxon>
        <taxon>Marchantiopsida</taxon>
        <taxon>Marchantiidae</taxon>
        <taxon>Marchantiales</taxon>
        <taxon>Ricciaceae</taxon>
        <taxon>Riccia</taxon>
    </lineage>
</organism>
<feature type="compositionally biased region" description="Basic and acidic residues" evidence="1">
    <location>
        <begin position="839"/>
        <end position="853"/>
    </location>
</feature>
<feature type="compositionally biased region" description="Basic and acidic residues" evidence="1">
    <location>
        <begin position="600"/>
        <end position="624"/>
    </location>
</feature>
<feature type="compositionally biased region" description="Basic and acidic residues" evidence="1">
    <location>
        <begin position="500"/>
        <end position="527"/>
    </location>
</feature>
<accession>A0ABD1YJB0</accession>
<feature type="compositionally biased region" description="Basic and acidic residues" evidence="1">
    <location>
        <begin position="791"/>
        <end position="806"/>
    </location>
</feature>
<comment type="caution">
    <text evidence="2">The sequence shown here is derived from an EMBL/GenBank/DDBJ whole genome shotgun (WGS) entry which is preliminary data.</text>
</comment>
<feature type="compositionally biased region" description="Basic and acidic residues" evidence="1">
    <location>
        <begin position="1000"/>
        <end position="1020"/>
    </location>
</feature>
<keyword evidence="3" id="KW-1185">Reference proteome</keyword>
<feature type="region of interest" description="Disordered" evidence="1">
    <location>
        <begin position="839"/>
        <end position="1054"/>
    </location>
</feature>
<feature type="compositionally biased region" description="Basic and acidic residues" evidence="1">
    <location>
        <begin position="534"/>
        <end position="549"/>
    </location>
</feature>
<feature type="compositionally biased region" description="Basic and acidic residues" evidence="1">
    <location>
        <begin position="908"/>
        <end position="920"/>
    </location>
</feature>
<evidence type="ECO:0000313" key="2">
    <source>
        <dbReference type="EMBL" id="KAL2630874.1"/>
    </source>
</evidence>
<feature type="compositionally biased region" description="Polar residues" evidence="1">
    <location>
        <begin position="337"/>
        <end position="368"/>
    </location>
</feature>
<feature type="compositionally biased region" description="Basic and acidic residues" evidence="1">
    <location>
        <begin position="768"/>
        <end position="780"/>
    </location>
</feature>
<feature type="compositionally biased region" description="Basic and acidic residues" evidence="1">
    <location>
        <begin position="865"/>
        <end position="900"/>
    </location>
</feature>
<feature type="compositionally biased region" description="Acidic residues" evidence="1">
    <location>
        <begin position="1030"/>
        <end position="1040"/>
    </location>
</feature>
<protein>
    <submittedName>
        <fullName evidence="2">Uncharacterized protein</fullName>
    </submittedName>
</protein>
<feature type="compositionally biased region" description="Polar residues" evidence="1">
    <location>
        <begin position="305"/>
        <end position="314"/>
    </location>
</feature>
<sequence>MAKQSTSGSPAFKAVSYKAPEPVSAARRAAIYESFPVPVYLVMRTDWRLPKRSGKHPQQTTTVVSAFTTLLSAQEAALIGFERFVQEYHYAGERSVENRFSWYSRLHGKNKAYRDVKEIADDMKTWQTKWKGTTTEERYEKMLVAMEAVKPRLPSGSIFNVENAGLPPAARARAVNPIDPVPFRIFVLTQNHWSWSKSVDDTTILGVFTCLNQARVEGVDAYHAYIHSSDQERKRLKWDKTADNAYDKMLNNVIADKLAWEKTSREYGTSFSIDECYCYPRGAYFRHEDEVLPKVQEDPVLPRSVDSSMRNTPSAEKLPSATPIPAPTAVPAAPFPQSVTNPVEQVSRSNASPSTPPQSSQRGTNQVEQVPRAYVPSSAPPQFRQRVTKPAEQVPPANVSSPPPPPIVDKFSQHVTKPVEQVPRANVSSPAPPPIVEKEKMHAPVVKNTDEDGPRAHGFIRRTYAVNPEKKEGDFGKPGSNGAAGKKGILSSIRGSHHLRGLDMGRVRFYDRRKKDERDQAGGDRSTRFGSRQGKVDPEAEERERHGEIQGEEDGGPKRRKTWSDQESEKNGEDPSSVSQKEDVAEAWAQARARARARRAHAEDKERGGDPDKRDLQGKKNFEDVRTNIEITAPSENVVYHRAYGYVAGDQSRRNFQHERQGELTSEGERADDEVSVQTAIRRNVNQRRRVDEEVGVQFASEVHKFSNPAKKSGREDIHGSRSQLPVKGSETAWKSKDNYSPFDDVLDKEKTDEEIGGGDYNPFDDPPEIKGRNGERNPEGYRNPFDDSETEKRSELERSNGNHDMDEMDDPPLVRKPRKPDEKISKYLEDQLNCLFSRKDREDEVPSDDHGCQTESDPVLGSGRRKEFHSGKTRDSQERPDLNRFEEEKGHSSSDDHRQNNGAGARKAADLRDVPSEQVKHHRGYSFSNVVYEEANHADADDPPLIRKSRQRKGDDRCSGETSRRETHRPTDTHFASGGPKEMNFIDGEYIPKKKKSGEKKESWSRDDGLRADSWRRDNSQQAGIFADCEIDQLEESSVEEQQAGPRREAPHLDLALKRHRASMRKTEEVSEEEFGCGRRPLDGGFKFGLIGRMRKIINRVTTIPEDWSD</sequence>
<feature type="compositionally biased region" description="Basic and acidic residues" evidence="1">
    <location>
        <begin position="436"/>
        <end position="455"/>
    </location>
</feature>
<dbReference type="Proteomes" id="UP001605036">
    <property type="component" value="Unassembled WGS sequence"/>
</dbReference>
<evidence type="ECO:0000313" key="3">
    <source>
        <dbReference type="Proteomes" id="UP001605036"/>
    </source>
</evidence>
<feature type="compositionally biased region" description="Basic and acidic residues" evidence="1">
    <location>
        <begin position="562"/>
        <end position="573"/>
    </location>
</feature>
<proteinExistence type="predicted"/>
<feature type="region of interest" description="Disordered" evidence="1">
    <location>
        <begin position="422"/>
        <end position="624"/>
    </location>
</feature>
<gene>
    <name evidence="2" type="ORF">R1flu_015560</name>
</gene>
<reference evidence="2 3" key="1">
    <citation type="submission" date="2024-09" db="EMBL/GenBank/DDBJ databases">
        <title>Chromosome-scale assembly of Riccia fluitans.</title>
        <authorList>
            <person name="Paukszto L."/>
            <person name="Sawicki J."/>
            <person name="Karawczyk K."/>
            <person name="Piernik-Szablinska J."/>
            <person name="Szczecinska M."/>
            <person name="Mazdziarz M."/>
        </authorList>
    </citation>
    <scope>NUCLEOTIDE SEQUENCE [LARGE SCALE GENOMIC DNA]</scope>
    <source>
        <strain evidence="2">Rf_01</strain>
        <tissue evidence="2">Aerial parts of the thallus</tissue>
    </source>
</reference>
<feature type="region of interest" description="Disordered" evidence="1">
    <location>
        <begin position="702"/>
        <end position="827"/>
    </location>
</feature>
<dbReference type="AlphaFoldDB" id="A0ABD1YJB0"/>
<feature type="compositionally biased region" description="Basic and acidic residues" evidence="1">
    <location>
        <begin position="651"/>
        <end position="662"/>
    </location>
</feature>
<name>A0ABD1YJB0_9MARC</name>